<evidence type="ECO:0000256" key="1">
    <source>
        <dbReference type="SAM" id="MobiDB-lite"/>
    </source>
</evidence>
<name>A0AAU2JSC0_9ACTN</name>
<reference evidence="2" key="1">
    <citation type="submission" date="2022-10" db="EMBL/GenBank/DDBJ databases">
        <title>The complete genomes of actinobacterial strains from the NBC collection.</title>
        <authorList>
            <person name="Joergensen T.S."/>
            <person name="Alvarez Arevalo M."/>
            <person name="Sterndorff E.B."/>
            <person name="Faurdal D."/>
            <person name="Vuksanovic O."/>
            <person name="Mourched A.-S."/>
            <person name="Charusanti P."/>
            <person name="Shaw S."/>
            <person name="Blin K."/>
            <person name="Weber T."/>
        </authorList>
    </citation>
    <scope>NUCLEOTIDE SEQUENCE</scope>
    <source>
        <strain evidence="2">NBC_00049</strain>
    </source>
</reference>
<proteinExistence type="predicted"/>
<dbReference type="Gene3D" id="1.10.8.1060">
    <property type="entry name" value="Corynebacterium glutamicum thioredoxin-dependent arsenate reductase, N-terminal domain"/>
    <property type="match status" value="1"/>
</dbReference>
<accession>A0AAU2JSC0</accession>
<feature type="compositionally biased region" description="Basic and acidic residues" evidence="1">
    <location>
        <begin position="143"/>
        <end position="152"/>
    </location>
</feature>
<dbReference type="AlphaFoldDB" id="A0AAU2JSC0"/>
<protein>
    <submittedName>
        <fullName evidence="2">Uncharacterized protein</fullName>
    </submittedName>
</protein>
<sequence>MHPSAFGVVTFPARRRCVEEQMEDHDALRSAQQESAAMRDAERRLHRRFDATTGPAAVECALAEALSRFDGSKIRTFVPILAERRAADTLKRLGATGQGADGLEPARPAGLSPSPALAVRAGEAGPDAVEHVAAPSEPTGGRPSRERYGAVP</sequence>
<dbReference type="NCBIfam" id="NF046112">
    <property type="entry name" value="MSMEG_6209_Nter"/>
    <property type="match status" value="1"/>
</dbReference>
<evidence type="ECO:0000313" key="2">
    <source>
        <dbReference type="EMBL" id="WTU74357.1"/>
    </source>
</evidence>
<organism evidence="2">
    <name type="scientific">Streptomyces sp. NBC_00049</name>
    <dbReference type="NCBI Taxonomy" id="2903617"/>
    <lineage>
        <taxon>Bacteria</taxon>
        <taxon>Bacillati</taxon>
        <taxon>Actinomycetota</taxon>
        <taxon>Actinomycetes</taxon>
        <taxon>Kitasatosporales</taxon>
        <taxon>Streptomycetaceae</taxon>
        <taxon>Streptomyces</taxon>
    </lineage>
</organism>
<dbReference type="EMBL" id="CP108264">
    <property type="protein sequence ID" value="WTU74357.1"/>
    <property type="molecule type" value="Genomic_DNA"/>
</dbReference>
<feature type="region of interest" description="Disordered" evidence="1">
    <location>
        <begin position="93"/>
        <end position="152"/>
    </location>
</feature>
<gene>
    <name evidence="2" type="ORF">OG327_14070</name>
</gene>